<keyword evidence="1" id="KW-0812">Transmembrane</keyword>
<dbReference type="Gramene" id="PRQ43504">
    <property type="protein sequence ID" value="PRQ43504"/>
    <property type="gene ID" value="RchiOBHm_Chr3g0469201"/>
</dbReference>
<accession>A0A2P6RAR0</accession>
<comment type="caution">
    <text evidence="2">The sequence shown here is derived from an EMBL/GenBank/DDBJ whole genome shotgun (WGS) entry which is preliminary data.</text>
</comment>
<evidence type="ECO:0000313" key="3">
    <source>
        <dbReference type="Proteomes" id="UP000238479"/>
    </source>
</evidence>
<evidence type="ECO:0000256" key="1">
    <source>
        <dbReference type="SAM" id="Phobius"/>
    </source>
</evidence>
<keyword evidence="1" id="KW-1133">Transmembrane helix</keyword>
<dbReference type="AlphaFoldDB" id="A0A2P6RAR0"/>
<protein>
    <submittedName>
        <fullName evidence="2">Uncharacterized protein</fullName>
    </submittedName>
</protein>
<name>A0A2P6RAR0_ROSCH</name>
<keyword evidence="1" id="KW-0472">Membrane</keyword>
<keyword evidence="3" id="KW-1185">Reference proteome</keyword>
<dbReference type="EMBL" id="PDCK01000041">
    <property type="protein sequence ID" value="PRQ43504.1"/>
    <property type="molecule type" value="Genomic_DNA"/>
</dbReference>
<reference evidence="2 3" key="1">
    <citation type="journal article" date="2018" name="Nat. Genet.">
        <title>The Rosa genome provides new insights in the design of modern roses.</title>
        <authorList>
            <person name="Bendahmane M."/>
        </authorList>
    </citation>
    <scope>NUCLEOTIDE SEQUENCE [LARGE SCALE GENOMIC DNA]</scope>
    <source>
        <strain evidence="3">cv. Old Blush</strain>
    </source>
</reference>
<proteinExistence type="predicted"/>
<organism evidence="2 3">
    <name type="scientific">Rosa chinensis</name>
    <name type="common">China rose</name>
    <dbReference type="NCBI Taxonomy" id="74649"/>
    <lineage>
        <taxon>Eukaryota</taxon>
        <taxon>Viridiplantae</taxon>
        <taxon>Streptophyta</taxon>
        <taxon>Embryophyta</taxon>
        <taxon>Tracheophyta</taxon>
        <taxon>Spermatophyta</taxon>
        <taxon>Magnoliopsida</taxon>
        <taxon>eudicotyledons</taxon>
        <taxon>Gunneridae</taxon>
        <taxon>Pentapetalae</taxon>
        <taxon>rosids</taxon>
        <taxon>fabids</taxon>
        <taxon>Rosales</taxon>
        <taxon>Rosaceae</taxon>
        <taxon>Rosoideae</taxon>
        <taxon>Rosoideae incertae sedis</taxon>
        <taxon>Rosa</taxon>
    </lineage>
</organism>
<feature type="transmembrane region" description="Helical" evidence="1">
    <location>
        <begin position="20"/>
        <end position="38"/>
    </location>
</feature>
<dbReference type="Proteomes" id="UP000238479">
    <property type="component" value="Chromosome 3"/>
</dbReference>
<evidence type="ECO:0000313" key="2">
    <source>
        <dbReference type="EMBL" id="PRQ43504.1"/>
    </source>
</evidence>
<gene>
    <name evidence="2" type="ORF">RchiOBHm_Chr3g0469201</name>
</gene>
<sequence>MRSHSLLDFWGSYCQKPFSSQLFNLWLSAGVFTFMAIWKAQNRLRFDNRLPIFSTMCCSIMA</sequence>